<evidence type="ECO:0000313" key="2">
    <source>
        <dbReference type="EMBL" id="QDH23383.1"/>
    </source>
</evidence>
<dbReference type="OrthoDB" id="2474789at2"/>
<keyword evidence="3" id="KW-1185">Reference proteome</keyword>
<organism evidence="2 3">
    <name type="scientific">Saccharibacillus brassicae</name>
    <dbReference type="NCBI Taxonomy" id="2583377"/>
    <lineage>
        <taxon>Bacteria</taxon>
        <taxon>Bacillati</taxon>
        <taxon>Bacillota</taxon>
        <taxon>Bacilli</taxon>
        <taxon>Bacillales</taxon>
        <taxon>Paenibacillaceae</taxon>
        <taxon>Saccharibacillus</taxon>
    </lineage>
</organism>
<dbReference type="Pfam" id="PF21758">
    <property type="entry name" value="PAC_bac"/>
    <property type="match status" value="1"/>
</dbReference>
<dbReference type="KEGG" id="saca:FFV09_22455"/>
<dbReference type="EMBL" id="CP041217">
    <property type="protein sequence ID" value="QDH23383.1"/>
    <property type="molecule type" value="Genomic_DNA"/>
</dbReference>
<feature type="domain" description="Prenylated flavin chaperone LpdD-like" evidence="1">
    <location>
        <begin position="13"/>
        <end position="111"/>
    </location>
</feature>
<reference evidence="2 3" key="1">
    <citation type="submission" date="2019-06" db="EMBL/GenBank/DDBJ databases">
        <title>Saccharibacillus brassicae sp. nov., an endophytic bacterium isolated from Chinese cabbage seeds (Brassica pekinensis).</title>
        <authorList>
            <person name="Jiang L."/>
            <person name="Lee J."/>
            <person name="Kim S.W."/>
        </authorList>
    </citation>
    <scope>NUCLEOTIDE SEQUENCE [LARGE SCALE GENOMIC DNA]</scope>
    <source>
        <strain evidence="3">KCTC 43072 / ATSA2</strain>
    </source>
</reference>
<proteinExistence type="predicted"/>
<dbReference type="InterPro" id="IPR048844">
    <property type="entry name" value="LpdD_chaperone-like"/>
</dbReference>
<gene>
    <name evidence="2" type="ORF">FFV09_22455</name>
</gene>
<protein>
    <recommendedName>
        <fullName evidence="1">Prenylated flavin chaperone LpdD-like domain-containing protein</fullName>
    </recommendedName>
</protein>
<evidence type="ECO:0000259" key="1">
    <source>
        <dbReference type="Pfam" id="PF21758"/>
    </source>
</evidence>
<accession>A0A4Y6V065</accession>
<dbReference type="AlphaFoldDB" id="A0A4Y6V065"/>
<name>A0A4Y6V065_SACBS</name>
<evidence type="ECO:0000313" key="3">
    <source>
        <dbReference type="Proteomes" id="UP000316968"/>
    </source>
</evidence>
<sequence>MARTYTYHSDAAQKEIVVERRDVGRDTLLIVTGGAAHIGAVSTAYMERGEVRVQTCVVPGHREQVLSEPAARRAARLLRRTVTVAMGIHYDGLTRAQIDEISAVVQRKIGERLEEPKN</sequence>
<dbReference type="RefSeq" id="WP_141449920.1">
    <property type="nucleotide sequence ID" value="NZ_CP041217.1"/>
</dbReference>
<dbReference type="Proteomes" id="UP000316968">
    <property type="component" value="Chromosome"/>
</dbReference>